<gene>
    <name evidence="1" type="ORF">UX25_C0005G0016</name>
</gene>
<dbReference type="STRING" id="1618589.UX25_C0005G0016"/>
<dbReference type="Pfam" id="PF13384">
    <property type="entry name" value="HTH_23"/>
    <property type="match status" value="1"/>
</dbReference>
<organism evidence="1 2">
    <name type="scientific">Candidatus Woesebacteria bacterium GW2011_GWC2_45_9</name>
    <dbReference type="NCBI Taxonomy" id="1618589"/>
    <lineage>
        <taxon>Bacteria</taxon>
        <taxon>Candidatus Woeseibacteriota</taxon>
    </lineage>
</organism>
<dbReference type="EMBL" id="LCLM01000005">
    <property type="protein sequence ID" value="KKU17608.1"/>
    <property type="molecule type" value="Genomic_DNA"/>
</dbReference>
<name>A0A0G1QIM8_9BACT</name>
<protein>
    <submittedName>
        <fullName evidence="1">Uncharacterized protein</fullName>
    </submittedName>
</protein>
<evidence type="ECO:0000313" key="1">
    <source>
        <dbReference type="EMBL" id="KKU17608.1"/>
    </source>
</evidence>
<evidence type="ECO:0000313" key="2">
    <source>
        <dbReference type="Proteomes" id="UP000034922"/>
    </source>
</evidence>
<sequence length="234" mass="27275">MAKSLLKLKARKMRQRGESVTHIASKLGVSKSTVSLWVRDIILNVEQLENLRKNSILGLERAGLLGALKQKNARLERIRKYEQLGIERLQGLTKREFLIAGLALYWGEGTKKALKLRFCNSDPKLINFMIRWVRECFKVQRQDLVLTVGINEIHRNREKIVKEYWSDMTKIALFQFRKTSFKKAKLEKIYSNFNEHYGTLTVDVLKPARYYYKILGLIEGLSKAGRKLVFRDVS</sequence>
<dbReference type="Gene3D" id="1.10.10.60">
    <property type="entry name" value="Homeodomain-like"/>
    <property type="match status" value="1"/>
</dbReference>
<dbReference type="AlphaFoldDB" id="A0A0G1QIM8"/>
<accession>A0A0G1QIM8</accession>
<dbReference type="Proteomes" id="UP000034922">
    <property type="component" value="Unassembled WGS sequence"/>
</dbReference>
<comment type="caution">
    <text evidence="1">The sequence shown here is derived from an EMBL/GenBank/DDBJ whole genome shotgun (WGS) entry which is preliminary data.</text>
</comment>
<proteinExistence type="predicted"/>
<reference evidence="1 2" key="1">
    <citation type="journal article" date="2015" name="Nature">
        <title>rRNA introns, odd ribosomes, and small enigmatic genomes across a large radiation of phyla.</title>
        <authorList>
            <person name="Brown C.T."/>
            <person name="Hug L.A."/>
            <person name="Thomas B.C."/>
            <person name="Sharon I."/>
            <person name="Castelle C.J."/>
            <person name="Singh A."/>
            <person name="Wilkins M.J."/>
            <person name="Williams K.H."/>
            <person name="Banfield J.F."/>
        </authorList>
    </citation>
    <scope>NUCLEOTIDE SEQUENCE [LARGE SCALE GENOMIC DNA]</scope>
</reference>